<organism evidence="2 3">
    <name type="scientific">Streptomyces cremeus</name>
    <dbReference type="NCBI Taxonomy" id="66881"/>
    <lineage>
        <taxon>Bacteria</taxon>
        <taxon>Bacillati</taxon>
        <taxon>Actinomycetota</taxon>
        <taxon>Actinomycetes</taxon>
        <taxon>Kitasatosporales</taxon>
        <taxon>Streptomycetaceae</taxon>
        <taxon>Streptomyces</taxon>
    </lineage>
</organism>
<dbReference type="Proteomes" id="UP001589718">
    <property type="component" value="Unassembled WGS sequence"/>
</dbReference>
<evidence type="ECO:0000313" key="3">
    <source>
        <dbReference type="Proteomes" id="UP001589718"/>
    </source>
</evidence>
<reference evidence="2 3" key="1">
    <citation type="submission" date="2024-09" db="EMBL/GenBank/DDBJ databases">
        <authorList>
            <person name="Sun Q."/>
            <person name="Mori K."/>
        </authorList>
    </citation>
    <scope>NUCLEOTIDE SEQUENCE [LARGE SCALE GENOMIC DNA]</scope>
    <source>
        <strain evidence="2 3">JCM 4362</strain>
    </source>
</reference>
<comment type="caution">
    <text evidence="2">The sequence shown here is derived from an EMBL/GenBank/DDBJ whole genome shotgun (WGS) entry which is preliminary data.</text>
</comment>
<feature type="transmembrane region" description="Helical" evidence="1">
    <location>
        <begin position="142"/>
        <end position="161"/>
    </location>
</feature>
<accession>A0ABV5PFY5</accession>
<keyword evidence="1" id="KW-1133">Transmembrane helix</keyword>
<dbReference type="EMBL" id="JBHMCR010000009">
    <property type="protein sequence ID" value="MFB9522102.1"/>
    <property type="molecule type" value="Genomic_DNA"/>
</dbReference>
<evidence type="ECO:0000313" key="2">
    <source>
        <dbReference type="EMBL" id="MFB9522102.1"/>
    </source>
</evidence>
<protein>
    <recommendedName>
        <fullName evidence="4">Integral membrane protein</fullName>
    </recommendedName>
</protein>
<feature type="transmembrane region" description="Helical" evidence="1">
    <location>
        <begin position="63"/>
        <end position="90"/>
    </location>
</feature>
<evidence type="ECO:0000256" key="1">
    <source>
        <dbReference type="SAM" id="Phobius"/>
    </source>
</evidence>
<proteinExistence type="predicted"/>
<keyword evidence="1" id="KW-0812">Transmembrane</keyword>
<keyword evidence="3" id="KW-1185">Reference proteome</keyword>
<dbReference type="RefSeq" id="WP_345228848.1">
    <property type="nucleotide sequence ID" value="NZ_BAAAXE010000015.1"/>
</dbReference>
<sequence>MNATASKRMTGYDRRMRALMNDPRGRVLSATKGRRRAAVAASVTLTVADVALVVQVFAYDQRWAVFALIPVTLLWCLAAGVLNGATAGLFELRARALDERQLMERERARATAHRMTGALVIGAAAGLWLAAWASDGQLTRAYVAPLLVGVFVLLWMMPLWVAGLQVQDTPADDFEDDAVPSY</sequence>
<evidence type="ECO:0008006" key="4">
    <source>
        <dbReference type="Google" id="ProtNLM"/>
    </source>
</evidence>
<keyword evidence="1" id="KW-0472">Membrane</keyword>
<name>A0ABV5PFY5_STRCM</name>
<gene>
    <name evidence="2" type="ORF">ACFFTU_19335</name>
</gene>
<feature type="transmembrane region" description="Helical" evidence="1">
    <location>
        <begin position="111"/>
        <end position="130"/>
    </location>
</feature>